<proteinExistence type="predicted"/>
<comment type="caution">
    <text evidence="1">The sequence shown here is derived from an EMBL/GenBank/DDBJ whole genome shotgun (WGS) entry which is preliminary data.</text>
</comment>
<protein>
    <submittedName>
        <fullName evidence="1">Uncharacterized protein</fullName>
    </submittedName>
</protein>
<dbReference type="RefSeq" id="WP_063703558.1">
    <property type="nucleotide sequence ID" value="NZ_LUUB01000079.1"/>
</dbReference>
<dbReference type="Proteomes" id="UP000076959">
    <property type="component" value="Unassembled WGS sequence"/>
</dbReference>
<accession>A0A176YGY8</accession>
<keyword evidence="2" id="KW-1185">Reference proteome</keyword>
<dbReference type="STRING" id="1505087.AYJ54_00715"/>
<reference evidence="1 2" key="1">
    <citation type="submission" date="2016-03" db="EMBL/GenBank/DDBJ databases">
        <title>Draft Genome Sequence of the Strain BR 10245 (Bradyrhizobium sp.) isolated from nodules of Centrolobium paraense.</title>
        <authorList>
            <person name="Simoes-Araujo J.L.Sr."/>
            <person name="Barauna A.C."/>
            <person name="Silva K."/>
            <person name="Zilli J.E."/>
        </authorList>
    </citation>
    <scope>NUCLEOTIDE SEQUENCE [LARGE SCALE GENOMIC DNA]</scope>
    <source>
        <strain evidence="1 2">BR 10245</strain>
    </source>
</reference>
<gene>
    <name evidence="1" type="ORF">AYJ54_00715</name>
</gene>
<evidence type="ECO:0000313" key="2">
    <source>
        <dbReference type="Proteomes" id="UP000076959"/>
    </source>
</evidence>
<organism evidence="1 2">
    <name type="scientific">Bradyrhizobium centrolobii</name>
    <dbReference type="NCBI Taxonomy" id="1505087"/>
    <lineage>
        <taxon>Bacteria</taxon>
        <taxon>Pseudomonadati</taxon>
        <taxon>Pseudomonadota</taxon>
        <taxon>Alphaproteobacteria</taxon>
        <taxon>Hyphomicrobiales</taxon>
        <taxon>Nitrobacteraceae</taxon>
        <taxon>Bradyrhizobium</taxon>
    </lineage>
</organism>
<dbReference type="AlphaFoldDB" id="A0A176YGY8"/>
<sequence>MSVLVGNESDFLKTELHVDQSENTFTIYREQDVEPHLDFNKYLQTLRQKSDWGRHVAHIPNIFYEQWLREEWNAGNTELRPFTPEFDALVERKIQDPDWKFLRVDSPMVAGWLGFGS</sequence>
<name>A0A176YGY8_9BRAD</name>
<evidence type="ECO:0000313" key="1">
    <source>
        <dbReference type="EMBL" id="OAF05460.1"/>
    </source>
</evidence>
<dbReference type="EMBL" id="LUUB01000079">
    <property type="protein sequence ID" value="OAF05460.1"/>
    <property type="molecule type" value="Genomic_DNA"/>
</dbReference>